<organism evidence="2 3">
    <name type="scientific">Edaphochlamys debaryana</name>
    <dbReference type="NCBI Taxonomy" id="47281"/>
    <lineage>
        <taxon>Eukaryota</taxon>
        <taxon>Viridiplantae</taxon>
        <taxon>Chlorophyta</taxon>
        <taxon>core chlorophytes</taxon>
        <taxon>Chlorophyceae</taxon>
        <taxon>CS clade</taxon>
        <taxon>Chlamydomonadales</taxon>
        <taxon>Chlamydomonadales incertae sedis</taxon>
        <taxon>Edaphochlamys</taxon>
    </lineage>
</organism>
<accession>A0A836C1W4</accession>
<dbReference type="PANTHER" id="PTHR15730">
    <property type="entry name" value="EXPERIMENTAL AUTOIMMUNE PROSTATITIS ANTIGEN 2-RELATED"/>
    <property type="match status" value="1"/>
</dbReference>
<dbReference type="InterPro" id="IPR042279">
    <property type="entry name" value="Pep_M60_3"/>
</dbReference>
<dbReference type="Pfam" id="PF13402">
    <property type="entry name" value="Peptidase_M60"/>
    <property type="match status" value="1"/>
</dbReference>
<proteinExistence type="predicted"/>
<dbReference type="InterPro" id="IPR031161">
    <property type="entry name" value="Peptidase_M60_dom"/>
</dbReference>
<evidence type="ECO:0000313" key="2">
    <source>
        <dbReference type="EMBL" id="KAG2496257.1"/>
    </source>
</evidence>
<comment type="caution">
    <text evidence="2">The sequence shown here is derived from an EMBL/GenBank/DDBJ whole genome shotgun (WGS) entry which is preliminary data.</text>
</comment>
<dbReference type="InterPro" id="IPR035423">
    <property type="entry name" value="M60-like_N"/>
</dbReference>
<evidence type="ECO:0000259" key="1">
    <source>
        <dbReference type="PROSITE" id="PS51723"/>
    </source>
</evidence>
<name>A0A836C1W4_9CHLO</name>
<dbReference type="Gene3D" id="1.10.390.30">
    <property type="entry name" value="Peptidase M60, enhancin-like domain 3"/>
    <property type="match status" value="1"/>
</dbReference>
<dbReference type="InterPro" id="IPR051244">
    <property type="entry name" value="TCAF"/>
</dbReference>
<dbReference type="Pfam" id="PF17291">
    <property type="entry name" value="M60-like_N"/>
    <property type="match status" value="1"/>
</dbReference>
<protein>
    <recommendedName>
        <fullName evidence="1">Peptidase M60 domain-containing protein</fullName>
    </recommendedName>
</protein>
<sequence>MHSRVVPGGELDGASGDGVEDCCSRKDGVDQLVVNAVRWLANRRTTLNIGYANPRMKPALVSMAQILGNSSSRISVTVNLRDPEGLRMSPSSVDLFVTDTAVPLLDSHVAFLTGAWFTAPNYLKGLLVLARPQPDPRPNLNIYTDVPINRLLTPLGMPVVPRETSGLRELPARSVPEWPYVNWALSLGRVQEERSGGVALPGTSLYPYAAAGLSLLTSVLPPRAFAAAHLPSNMTYYLLDAVRAGSGAGGRRGAAGGAVGPTRLMRWLETHPGIVLEPLMDCAAQRLGDVNALRPSRSAGFFPGLVPAGTSPLTSVVALAIRNPWPASAATRLPYLDEPVWRSTGLYAPPGALVNVTVLDRVSTVITAGLTVQVGAHTQDLRAKTAWARVPLAAARFAVTSALTAVTSPLGGLLYVLVPPGVDMGTVQFRFSNVVRAPRFRLGALNRYIRLASDPSTVMGWWGRAMDSFAWVANLPSNRSRAERIVLDADTATGEPVTGYPLVMQEDPYLAEDLVTPNTLQTNGQWTVLTQLARLHVMQDMTFGEYNVQVSNGTTRLNARERYFYGGANWDVSWSGLAALDCLMMLKEGAGGWSFYRNLHARYQATPRPFLADNTQMFMRLSCQTAGVNMLPFFTTWGFPVQNTTNTTCRGLPTWSGNPMAKLQPPYYNYNTR</sequence>
<keyword evidence="3" id="KW-1185">Reference proteome</keyword>
<dbReference type="PROSITE" id="PS51723">
    <property type="entry name" value="PEPTIDASE_M60"/>
    <property type="match status" value="1"/>
</dbReference>
<dbReference type="SMART" id="SM01276">
    <property type="entry name" value="M60-like"/>
    <property type="match status" value="1"/>
</dbReference>
<gene>
    <name evidence="2" type="ORF">HYH03_005490</name>
</gene>
<dbReference type="AlphaFoldDB" id="A0A836C1W4"/>
<reference evidence="2" key="1">
    <citation type="journal article" date="2020" name="bioRxiv">
        <title>Comparative genomics of Chlamydomonas.</title>
        <authorList>
            <person name="Craig R.J."/>
            <person name="Hasan A.R."/>
            <person name="Ness R.W."/>
            <person name="Keightley P.D."/>
        </authorList>
    </citation>
    <scope>NUCLEOTIDE SEQUENCE</scope>
    <source>
        <strain evidence="2">CCAP 11/70</strain>
    </source>
</reference>
<dbReference type="PANTHER" id="PTHR15730:SF5">
    <property type="entry name" value="SI:CH211-210B2.2-RELATED"/>
    <property type="match status" value="1"/>
</dbReference>
<dbReference type="Proteomes" id="UP000612055">
    <property type="component" value="Unassembled WGS sequence"/>
</dbReference>
<dbReference type="EMBL" id="JAEHOE010000019">
    <property type="protein sequence ID" value="KAG2496257.1"/>
    <property type="molecule type" value="Genomic_DNA"/>
</dbReference>
<evidence type="ECO:0000313" key="3">
    <source>
        <dbReference type="Proteomes" id="UP000612055"/>
    </source>
</evidence>
<feature type="domain" description="Peptidase M60" evidence="1">
    <location>
        <begin position="339"/>
        <end position="443"/>
    </location>
</feature>